<organism evidence="2 3">
    <name type="scientific">Tetrabaena socialis</name>
    <dbReference type="NCBI Taxonomy" id="47790"/>
    <lineage>
        <taxon>Eukaryota</taxon>
        <taxon>Viridiplantae</taxon>
        <taxon>Chlorophyta</taxon>
        <taxon>core chlorophytes</taxon>
        <taxon>Chlorophyceae</taxon>
        <taxon>CS clade</taxon>
        <taxon>Chlamydomonadales</taxon>
        <taxon>Tetrabaenaceae</taxon>
        <taxon>Tetrabaena</taxon>
    </lineage>
</organism>
<accession>A0A2J8A8S6</accession>
<protein>
    <submittedName>
        <fullName evidence="2">Uncharacterized protein</fullName>
    </submittedName>
</protein>
<keyword evidence="1" id="KW-1133">Transmembrane helix</keyword>
<dbReference type="EMBL" id="PGGS01000110">
    <property type="protein sequence ID" value="PNH08942.1"/>
    <property type="molecule type" value="Genomic_DNA"/>
</dbReference>
<dbReference type="OrthoDB" id="533634at2759"/>
<keyword evidence="3" id="KW-1185">Reference proteome</keyword>
<comment type="caution">
    <text evidence="2">The sequence shown here is derived from an EMBL/GenBank/DDBJ whole genome shotgun (WGS) entry which is preliminary data.</text>
</comment>
<keyword evidence="1" id="KW-0812">Transmembrane</keyword>
<reference evidence="2 3" key="1">
    <citation type="journal article" date="2017" name="Mol. Biol. Evol.">
        <title>The 4-celled Tetrabaena socialis nuclear genome reveals the essential components for genetic control of cell number at the origin of multicellularity in the volvocine lineage.</title>
        <authorList>
            <person name="Featherston J."/>
            <person name="Arakaki Y."/>
            <person name="Hanschen E.R."/>
            <person name="Ferris P.J."/>
            <person name="Michod R.E."/>
            <person name="Olson B.J.S.C."/>
            <person name="Nozaki H."/>
            <person name="Durand P.M."/>
        </authorList>
    </citation>
    <scope>NUCLEOTIDE SEQUENCE [LARGE SCALE GENOMIC DNA]</scope>
    <source>
        <strain evidence="2 3">NIES-571</strain>
    </source>
</reference>
<evidence type="ECO:0000313" key="2">
    <source>
        <dbReference type="EMBL" id="PNH08942.1"/>
    </source>
</evidence>
<feature type="transmembrane region" description="Helical" evidence="1">
    <location>
        <begin position="207"/>
        <end position="232"/>
    </location>
</feature>
<keyword evidence="1" id="KW-0472">Membrane</keyword>
<dbReference type="Proteomes" id="UP000236333">
    <property type="component" value="Unassembled WGS sequence"/>
</dbReference>
<gene>
    <name evidence="2" type="ORF">TSOC_004464</name>
</gene>
<evidence type="ECO:0000313" key="3">
    <source>
        <dbReference type="Proteomes" id="UP000236333"/>
    </source>
</evidence>
<proteinExistence type="predicted"/>
<dbReference type="AlphaFoldDB" id="A0A2J8A8S6"/>
<sequence>MRKRPIDPDQTSLFIDTQPRLVNREEMPRRPRKPLVGGRVAHSGLWRVVAPELRRGRAMTLRVRDGPTGAVSDIDLGRVAFSRERSIPAGGEGRCVYEQHGTWQTDATCSVHEYLWGLCVKVARDAVSGAYTLDTGLGGGPGCGPEWGWEAGQWRRLDERANRVNGRVYLPTSARNATVVSVRHGHDPSILERNIVQATAPNMEHQILFHAIGLALCFLGLVLGVSVAVFAAPALKRRSRPREC</sequence>
<evidence type="ECO:0000256" key="1">
    <source>
        <dbReference type="SAM" id="Phobius"/>
    </source>
</evidence>
<name>A0A2J8A8S6_9CHLO</name>